<evidence type="ECO:0000256" key="5">
    <source>
        <dbReference type="ARBA" id="ARBA00022695"/>
    </source>
</evidence>
<evidence type="ECO:0000256" key="7">
    <source>
        <dbReference type="ARBA" id="ARBA00022759"/>
    </source>
</evidence>
<dbReference type="SUPFAM" id="SSF56672">
    <property type="entry name" value="DNA/RNA polymerases"/>
    <property type="match status" value="1"/>
</dbReference>
<evidence type="ECO:0000256" key="2">
    <source>
        <dbReference type="ARBA" id="ARBA00012180"/>
    </source>
</evidence>
<accession>A0AAV7W270</accession>
<dbReference type="AlphaFoldDB" id="A0AAV7W270"/>
<evidence type="ECO:0000256" key="1">
    <source>
        <dbReference type="ARBA" id="ARBA00010879"/>
    </source>
</evidence>
<organism evidence="11 12">
    <name type="scientific">Pleurodeles waltl</name>
    <name type="common">Iberian ribbed newt</name>
    <dbReference type="NCBI Taxonomy" id="8319"/>
    <lineage>
        <taxon>Eukaryota</taxon>
        <taxon>Metazoa</taxon>
        <taxon>Chordata</taxon>
        <taxon>Craniata</taxon>
        <taxon>Vertebrata</taxon>
        <taxon>Euteleostomi</taxon>
        <taxon>Amphibia</taxon>
        <taxon>Batrachia</taxon>
        <taxon>Caudata</taxon>
        <taxon>Salamandroidea</taxon>
        <taxon>Salamandridae</taxon>
        <taxon>Pleurodelinae</taxon>
        <taxon>Pleurodeles</taxon>
    </lineage>
</organism>
<dbReference type="GO" id="GO:0008233">
    <property type="term" value="F:peptidase activity"/>
    <property type="evidence" value="ECO:0007669"/>
    <property type="project" value="UniProtKB-KW"/>
</dbReference>
<dbReference type="Proteomes" id="UP001066276">
    <property type="component" value="Chromosome 1_2"/>
</dbReference>
<dbReference type="FunFam" id="3.10.10.10:FF:000007">
    <property type="entry name" value="Retrovirus-related Pol polyprotein from transposon 17.6-like Protein"/>
    <property type="match status" value="1"/>
</dbReference>
<dbReference type="InterPro" id="IPR050951">
    <property type="entry name" value="Retrovirus_Pol_polyprotein"/>
</dbReference>
<dbReference type="InterPro" id="IPR043502">
    <property type="entry name" value="DNA/RNA_pol_sf"/>
</dbReference>
<dbReference type="GO" id="GO:0003964">
    <property type="term" value="F:RNA-directed DNA polymerase activity"/>
    <property type="evidence" value="ECO:0007669"/>
    <property type="project" value="UniProtKB-KW"/>
</dbReference>
<dbReference type="PANTHER" id="PTHR37984">
    <property type="entry name" value="PROTEIN CBG26694"/>
    <property type="match status" value="1"/>
</dbReference>
<keyword evidence="9" id="KW-0695">RNA-directed DNA polymerase</keyword>
<dbReference type="CDD" id="cd01647">
    <property type="entry name" value="RT_LTR"/>
    <property type="match status" value="1"/>
</dbReference>
<dbReference type="Gene3D" id="3.10.10.10">
    <property type="entry name" value="HIV Type 1 Reverse Transcriptase, subunit A, domain 1"/>
    <property type="match status" value="1"/>
</dbReference>
<evidence type="ECO:0000313" key="12">
    <source>
        <dbReference type="Proteomes" id="UP001066276"/>
    </source>
</evidence>
<evidence type="ECO:0000256" key="6">
    <source>
        <dbReference type="ARBA" id="ARBA00022722"/>
    </source>
</evidence>
<keyword evidence="7" id="KW-0255">Endonuclease</keyword>
<keyword evidence="8" id="KW-0378">Hydrolase</keyword>
<dbReference type="Gene3D" id="3.30.70.270">
    <property type="match status" value="2"/>
</dbReference>
<evidence type="ECO:0000259" key="10">
    <source>
        <dbReference type="PROSITE" id="PS50878"/>
    </source>
</evidence>
<comment type="similarity">
    <text evidence="1">Belongs to the beta type-B retroviral polymerase family. HERV class-II K(HML-2) pol subfamily.</text>
</comment>
<reference evidence="11" key="1">
    <citation type="journal article" date="2022" name="bioRxiv">
        <title>Sequencing and chromosome-scale assembly of the giantPleurodeles waltlgenome.</title>
        <authorList>
            <person name="Brown T."/>
            <person name="Elewa A."/>
            <person name="Iarovenko S."/>
            <person name="Subramanian E."/>
            <person name="Araus A.J."/>
            <person name="Petzold A."/>
            <person name="Susuki M."/>
            <person name="Suzuki K.-i.T."/>
            <person name="Hayashi T."/>
            <person name="Toyoda A."/>
            <person name="Oliveira C."/>
            <person name="Osipova E."/>
            <person name="Leigh N.D."/>
            <person name="Simon A."/>
            <person name="Yun M.H."/>
        </authorList>
    </citation>
    <scope>NUCLEOTIDE SEQUENCE</scope>
    <source>
        <strain evidence="11">20211129_DDA</strain>
        <tissue evidence="11">Liver</tissue>
    </source>
</reference>
<keyword evidence="6" id="KW-0540">Nuclease</keyword>
<dbReference type="GO" id="GO:0006508">
    <property type="term" value="P:proteolysis"/>
    <property type="evidence" value="ECO:0007669"/>
    <property type="project" value="UniProtKB-KW"/>
</dbReference>
<dbReference type="EMBL" id="JANPWB010000002">
    <property type="protein sequence ID" value="KAJ1206801.1"/>
    <property type="molecule type" value="Genomic_DNA"/>
</dbReference>
<evidence type="ECO:0000313" key="11">
    <source>
        <dbReference type="EMBL" id="KAJ1206801.1"/>
    </source>
</evidence>
<feature type="domain" description="Reverse transcriptase" evidence="10">
    <location>
        <begin position="52"/>
        <end position="229"/>
    </location>
</feature>
<dbReference type="GO" id="GO:0004523">
    <property type="term" value="F:RNA-DNA hybrid ribonuclease activity"/>
    <property type="evidence" value="ECO:0007669"/>
    <property type="project" value="UniProtKB-EC"/>
</dbReference>
<keyword evidence="4" id="KW-0808">Transferase</keyword>
<dbReference type="InterPro" id="IPR043128">
    <property type="entry name" value="Rev_trsase/Diguanyl_cyclase"/>
</dbReference>
<dbReference type="PROSITE" id="PS50878">
    <property type="entry name" value="RT_POL"/>
    <property type="match status" value="1"/>
</dbReference>
<keyword evidence="5" id="KW-0548">Nucleotidyltransferase</keyword>
<sequence>MHNKVNIMALGVGTFTDKHKGQDDAHLSQHRARKIPFVVRDEVKKVISNMLAEGIIEPVDVSPWISPVVITRKSDGKVRLCVDLRSVNQNIVVDVYPLPNLNELLTSVKDGRFFSKLDLRSAYHQIRLHPESKHITAFVTPEGTFQFTRMPFGLASAASVFQRMMAKMFGDVKGVLFFQDDVLVMGETVNEHNITLRKVLKVIDETGLSLNKEKCIFLVEEIDYLGYSISKGSIKPKKSLLEAIKLAPAPTDKEQLRSFLGLVEYYSKFVEKFASKTEDLRKLLVEERE</sequence>
<keyword evidence="3" id="KW-0645">Protease</keyword>
<evidence type="ECO:0000256" key="9">
    <source>
        <dbReference type="ARBA" id="ARBA00022918"/>
    </source>
</evidence>
<dbReference type="InterPro" id="IPR000477">
    <property type="entry name" value="RT_dom"/>
</dbReference>
<evidence type="ECO:0000256" key="3">
    <source>
        <dbReference type="ARBA" id="ARBA00022670"/>
    </source>
</evidence>
<dbReference type="EC" id="3.1.26.4" evidence="2"/>
<gene>
    <name evidence="11" type="ORF">NDU88_002198</name>
</gene>
<dbReference type="PANTHER" id="PTHR37984:SF5">
    <property type="entry name" value="PROTEIN NYNRIN-LIKE"/>
    <property type="match status" value="1"/>
</dbReference>
<evidence type="ECO:0000256" key="4">
    <source>
        <dbReference type="ARBA" id="ARBA00022679"/>
    </source>
</evidence>
<name>A0AAV7W270_PLEWA</name>
<protein>
    <recommendedName>
        <fullName evidence="2">ribonuclease H</fullName>
        <ecNumber evidence="2">3.1.26.4</ecNumber>
    </recommendedName>
</protein>
<keyword evidence="12" id="KW-1185">Reference proteome</keyword>
<evidence type="ECO:0000256" key="8">
    <source>
        <dbReference type="ARBA" id="ARBA00022801"/>
    </source>
</evidence>
<dbReference type="Pfam" id="PF00078">
    <property type="entry name" value="RVT_1"/>
    <property type="match status" value="1"/>
</dbReference>
<comment type="caution">
    <text evidence="11">The sequence shown here is derived from an EMBL/GenBank/DDBJ whole genome shotgun (WGS) entry which is preliminary data.</text>
</comment>
<proteinExistence type="inferred from homology"/>